<keyword evidence="1" id="KW-0175">Coiled coil</keyword>
<protein>
    <submittedName>
        <fullName evidence="3">Uncharacterized protein</fullName>
    </submittedName>
</protein>
<feature type="coiled-coil region" evidence="1">
    <location>
        <begin position="228"/>
        <end position="262"/>
    </location>
</feature>
<accession>A0A7S4LEU2</accession>
<dbReference type="AlphaFoldDB" id="A0A7S4LEU2"/>
<proteinExistence type="predicted"/>
<feature type="region of interest" description="Disordered" evidence="2">
    <location>
        <begin position="278"/>
        <end position="304"/>
    </location>
</feature>
<evidence type="ECO:0000313" key="3">
    <source>
        <dbReference type="EMBL" id="CAE0824738.1"/>
    </source>
</evidence>
<reference evidence="3" key="1">
    <citation type="submission" date="2021-01" db="EMBL/GenBank/DDBJ databases">
        <authorList>
            <person name="Corre E."/>
            <person name="Pelletier E."/>
            <person name="Niang G."/>
            <person name="Scheremetjew M."/>
            <person name="Finn R."/>
            <person name="Kale V."/>
            <person name="Holt S."/>
            <person name="Cochrane G."/>
            <person name="Meng A."/>
            <person name="Brown T."/>
            <person name="Cohen L."/>
        </authorList>
    </citation>
    <scope>NUCLEOTIDE SEQUENCE</scope>
    <source>
        <strain evidence="3">CCMP1594</strain>
    </source>
</reference>
<evidence type="ECO:0000256" key="1">
    <source>
        <dbReference type="SAM" id="Coils"/>
    </source>
</evidence>
<dbReference type="EMBL" id="HBJA01104350">
    <property type="protein sequence ID" value="CAE0824738.1"/>
    <property type="molecule type" value="Transcribed_RNA"/>
</dbReference>
<sequence>MSSVGFSDRLGEDILATKRAEKQALMELLEEERRSKAAFLANCYAMISSIENKIQDSIHKEEHYVDPITDTRSCISTLRMIETDREAVIRKLDEDCKRLDQISQAKDAELLSIKEKTRREFPVFKAKKDDEILQIKDAWEREKKQLMKEYDRLQNLNREMRFHLHRGTPVKDHLKDERDYAYLKFYDEKVELQQEVKQLNADVKLRLQMKQDLVNKFQHQSITAERNRGDYEDQSKLLERQLKETKEQTGQLVEEIEKYRELIKQRNEDVGRYEAAQSKLKEQTKSHITGPRKIRDAREAILQP</sequence>
<gene>
    <name evidence="3" type="ORF">EGYM00163_LOCUS35973</name>
</gene>
<feature type="compositionally biased region" description="Basic and acidic residues" evidence="2">
    <location>
        <begin position="293"/>
        <end position="304"/>
    </location>
</feature>
<organism evidence="3">
    <name type="scientific">Eutreptiella gymnastica</name>
    <dbReference type="NCBI Taxonomy" id="73025"/>
    <lineage>
        <taxon>Eukaryota</taxon>
        <taxon>Discoba</taxon>
        <taxon>Euglenozoa</taxon>
        <taxon>Euglenida</taxon>
        <taxon>Spirocuta</taxon>
        <taxon>Euglenophyceae</taxon>
        <taxon>Eutreptiales</taxon>
        <taxon>Eutreptiaceae</taxon>
        <taxon>Eutreptiella</taxon>
    </lineage>
</organism>
<name>A0A7S4LEU2_9EUGL</name>
<evidence type="ECO:0000256" key="2">
    <source>
        <dbReference type="SAM" id="MobiDB-lite"/>
    </source>
</evidence>
<feature type="coiled-coil region" evidence="1">
    <location>
        <begin position="136"/>
        <end position="202"/>
    </location>
</feature>